<evidence type="ECO:0000256" key="2">
    <source>
        <dbReference type="ARBA" id="ARBA00022737"/>
    </source>
</evidence>
<comment type="caution">
    <text evidence="6">The sequence shown here is derived from an EMBL/GenBank/DDBJ whole genome shotgun (WGS) entry which is preliminary data.</text>
</comment>
<evidence type="ECO:0000256" key="3">
    <source>
        <dbReference type="ARBA" id="ARBA00023273"/>
    </source>
</evidence>
<dbReference type="OrthoDB" id="437960at2759"/>
<dbReference type="AlphaFoldDB" id="A0A8T1X0D9"/>
<gene>
    <name evidence="6" type="ORF">PHYBOEH_000773</name>
</gene>
<dbReference type="Proteomes" id="UP000693981">
    <property type="component" value="Unassembled WGS sequence"/>
</dbReference>
<dbReference type="InterPro" id="IPR052315">
    <property type="entry name" value="MORN4"/>
</dbReference>
<evidence type="ECO:0000256" key="1">
    <source>
        <dbReference type="ARBA" id="ARBA00004316"/>
    </source>
</evidence>
<proteinExistence type="predicted"/>
<comment type="subcellular location">
    <subcellularLocation>
        <location evidence="1">Cell projection</location>
    </subcellularLocation>
</comment>
<dbReference type="EMBL" id="JAGDFL010000113">
    <property type="protein sequence ID" value="KAG7397419.1"/>
    <property type="molecule type" value="Genomic_DNA"/>
</dbReference>
<dbReference type="SMART" id="SM00698">
    <property type="entry name" value="MORN"/>
    <property type="match status" value="3"/>
</dbReference>
<evidence type="ECO:0000256" key="4">
    <source>
        <dbReference type="SAM" id="Coils"/>
    </source>
</evidence>
<name>A0A8T1X0D9_9STRA</name>
<dbReference type="GO" id="GO:0042995">
    <property type="term" value="C:cell projection"/>
    <property type="evidence" value="ECO:0007669"/>
    <property type="project" value="UniProtKB-SubCell"/>
</dbReference>
<organism evidence="6 7">
    <name type="scientific">Phytophthora boehmeriae</name>
    <dbReference type="NCBI Taxonomy" id="109152"/>
    <lineage>
        <taxon>Eukaryota</taxon>
        <taxon>Sar</taxon>
        <taxon>Stramenopiles</taxon>
        <taxon>Oomycota</taxon>
        <taxon>Peronosporomycetes</taxon>
        <taxon>Peronosporales</taxon>
        <taxon>Peronosporaceae</taxon>
        <taxon>Phytophthora</taxon>
    </lineage>
</organism>
<evidence type="ECO:0000256" key="5">
    <source>
        <dbReference type="SAM" id="MobiDB-lite"/>
    </source>
</evidence>
<dbReference type="PANTHER" id="PTHR46614">
    <property type="entry name" value="MORN REPEAT-CONTAINING PROTEIN 4"/>
    <property type="match status" value="1"/>
</dbReference>
<dbReference type="InterPro" id="IPR003409">
    <property type="entry name" value="MORN"/>
</dbReference>
<sequence>MPTSSSLEEDAAIFIHSNRSRPSSAASRGATSPVTNPIGEKQVSIESSGPSTKKLVTVILADRSTYHGEVDPDGIPDGVGVLLSVFGSRYAGTMKEGKKHGAGVVLHTNGTSYSGEFENDVPCGYGVYVGMLGDKYVGQWEDGSRHGIGVGVDPDAIMTAGRFDMDDLVLTHNPDEGETALQLSWGEEIQPHVLDTIIAERTAIHNQNDARQRHTDAIIQGMTAIGLKSHDTPESIDAFEADQELELEKYLQDQNAKMHDANAAAGEMKNAEAQMIQRQKEMRIQITARRQELAQLAKYVAMAEARAAQVREAERTLSALQRQLDTRSSST</sequence>
<accession>A0A8T1X0D9</accession>
<feature type="compositionally biased region" description="Low complexity" evidence="5">
    <location>
        <begin position="20"/>
        <end position="32"/>
    </location>
</feature>
<feature type="coiled-coil region" evidence="4">
    <location>
        <begin position="261"/>
        <end position="323"/>
    </location>
</feature>
<feature type="region of interest" description="Disordered" evidence="5">
    <location>
        <begin position="1"/>
        <end position="47"/>
    </location>
</feature>
<keyword evidence="2" id="KW-0677">Repeat</keyword>
<protein>
    <submittedName>
        <fullName evidence="6">Uncharacterized protein</fullName>
    </submittedName>
</protein>
<keyword evidence="4" id="KW-0175">Coiled coil</keyword>
<dbReference type="Pfam" id="PF02493">
    <property type="entry name" value="MORN"/>
    <property type="match status" value="3"/>
</dbReference>
<keyword evidence="7" id="KW-1185">Reference proteome</keyword>
<dbReference type="GO" id="GO:0048678">
    <property type="term" value="P:response to axon injury"/>
    <property type="evidence" value="ECO:0007669"/>
    <property type="project" value="TreeGrafter"/>
</dbReference>
<dbReference type="PANTHER" id="PTHR46614:SF1">
    <property type="entry name" value="MORN REPEAT-CONTAINING PROTEIN 4"/>
    <property type="match status" value="1"/>
</dbReference>
<evidence type="ECO:0000313" key="7">
    <source>
        <dbReference type="Proteomes" id="UP000693981"/>
    </source>
</evidence>
<keyword evidence="3" id="KW-0966">Cell projection</keyword>
<evidence type="ECO:0000313" key="6">
    <source>
        <dbReference type="EMBL" id="KAG7397419.1"/>
    </source>
</evidence>
<reference evidence="6" key="1">
    <citation type="submission" date="2021-02" db="EMBL/GenBank/DDBJ databases">
        <authorList>
            <person name="Palmer J.M."/>
        </authorList>
    </citation>
    <scope>NUCLEOTIDE SEQUENCE</scope>
    <source>
        <strain evidence="6">SCRP23</strain>
    </source>
</reference>